<dbReference type="EMBL" id="JPRH01000004">
    <property type="protein sequence ID" value="KFF12327.1"/>
    <property type="molecule type" value="Genomic_DNA"/>
</dbReference>
<dbReference type="eggNOG" id="ENOG50337MB">
    <property type="taxonomic scope" value="Bacteria"/>
</dbReference>
<keyword evidence="1" id="KW-0812">Transmembrane</keyword>
<gene>
    <name evidence="2" type="ORF">IW15_12270</name>
</gene>
<keyword evidence="3" id="KW-1185">Reference proteome</keyword>
<comment type="caution">
    <text evidence="2">The sequence shown here is derived from an EMBL/GenBank/DDBJ whole genome shotgun (WGS) entry which is preliminary data.</text>
</comment>
<organism evidence="2 3">
    <name type="scientific">Chryseobacterium soli</name>
    <dbReference type="NCBI Taxonomy" id="445961"/>
    <lineage>
        <taxon>Bacteria</taxon>
        <taxon>Pseudomonadati</taxon>
        <taxon>Bacteroidota</taxon>
        <taxon>Flavobacteriia</taxon>
        <taxon>Flavobacteriales</taxon>
        <taxon>Weeksellaceae</taxon>
        <taxon>Chryseobacterium group</taxon>
        <taxon>Chryseobacterium</taxon>
    </lineage>
</organism>
<keyword evidence="1" id="KW-1133">Transmembrane helix</keyword>
<dbReference type="Proteomes" id="UP000028705">
    <property type="component" value="Unassembled WGS sequence"/>
</dbReference>
<proteinExistence type="predicted"/>
<sequence length="152" mass="17568">MEEKSDFKEFDTQKNPLTRKSLLPGWIKFFSWFFLLVGTAGILILAVGFFLNDTTLSLYGLKTEQPYSITGFIVCYLYIFKGIVSYGLLFEKKWAPVAAIIDAVLGIIICILMMAVVPFISETIHFTIRLELIPLYYYITKMLEIRKTWINI</sequence>
<dbReference type="OrthoDB" id="7060697at2"/>
<dbReference type="RefSeq" id="WP_034711482.1">
    <property type="nucleotide sequence ID" value="NZ_JPRH01000004.1"/>
</dbReference>
<dbReference type="AlphaFoldDB" id="A0A086A6L3"/>
<evidence type="ECO:0000313" key="2">
    <source>
        <dbReference type="EMBL" id="KFF12327.1"/>
    </source>
</evidence>
<evidence type="ECO:0000256" key="1">
    <source>
        <dbReference type="SAM" id="Phobius"/>
    </source>
</evidence>
<name>A0A086A6L3_9FLAO</name>
<reference evidence="2 3" key="1">
    <citation type="submission" date="2014-07" db="EMBL/GenBank/DDBJ databases">
        <title>Genome of Chryseobacterium soli DSM 19298.</title>
        <authorList>
            <person name="Stropko S.J."/>
            <person name="Pipes S.E."/>
            <person name="Newman J."/>
        </authorList>
    </citation>
    <scope>NUCLEOTIDE SEQUENCE [LARGE SCALE GENOMIC DNA]</scope>
    <source>
        <strain evidence="2 3">DSM 19298</strain>
    </source>
</reference>
<feature type="transmembrane region" description="Helical" evidence="1">
    <location>
        <begin position="97"/>
        <end position="117"/>
    </location>
</feature>
<feature type="transmembrane region" description="Helical" evidence="1">
    <location>
        <begin position="71"/>
        <end position="90"/>
    </location>
</feature>
<protein>
    <submittedName>
        <fullName evidence="2">Uncharacterized protein</fullName>
    </submittedName>
</protein>
<accession>A0A086A6L3</accession>
<evidence type="ECO:0000313" key="3">
    <source>
        <dbReference type="Proteomes" id="UP000028705"/>
    </source>
</evidence>
<feature type="transmembrane region" description="Helical" evidence="1">
    <location>
        <begin position="29"/>
        <end position="51"/>
    </location>
</feature>
<keyword evidence="1" id="KW-0472">Membrane</keyword>
<dbReference type="STRING" id="445961.IW15_12270"/>